<organism evidence="1 2">
    <name type="scientific">Podospora fimiseda</name>
    <dbReference type="NCBI Taxonomy" id="252190"/>
    <lineage>
        <taxon>Eukaryota</taxon>
        <taxon>Fungi</taxon>
        <taxon>Dikarya</taxon>
        <taxon>Ascomycota</taxon>
        <taxon>Pezizomycotina</taxon>
        <taxon>Sordariomycetes</taxon>
        <taxon>Sordariomycetidae</taxon>
        <taxon>Sordariales</taxon>
        <taxon>Podosporaceae</taxon>
        <taxon>Podospora</taxon>
    </lineage>
</organism>
<evidence type="ECO:0000313" key="1">
    <source>
        <dbReference type="EMBL" id="KAK4220675.1"/>
    </source>
</evidence>
<proteinExistence type="predicted"/>
<comment type="caution">
    <text evidence="1">The sequence shown here is derived from an EMBL/GenBank/DDBJ whole genome shotgun (WGS) entry which is preliminary data.</text>
</comment>
<keyword evidence="2" id="KW-1185">Reference proteome</keyword>
<reference evidence="1" key="2">
    <citation type="submission" date="2023-05" db="EMBL/GenBank/DDBJ databases">
        <authorList>
            <consortium name="Lawrence Berkeley National Laboratory"/>
            <person name="Steindorff A."/>
            <person name="Hensen N."/>
            <person name="Bonometti L."/>
            <person name="Westerberg I."/>
            <person name="Brannstrom I.O."/>
            <person name="Guillou S."/>
            <person name="Cros-Aarteil S."/>
            <person name="Calhoun S."/>
            <person name="Haridas S."/>
            <person name="Kuo A."/>
            <person name="Mondo S."/>
            <person name="Pangilinan J."/>
            <person name="Riley R."/>
            <person name="Labutti K."/>
            <person name="Andreopoulos B."/>
            <person name="Lipzen A."/>
            <person name="Chen C."/>
            <person name="Yanf M."/>
            <person name="Daum C."/>
            <person name="Ng V."/>
            <person name="Clum A."/>
            <person name="Ohm R."/>
            <person name="Martin F."/>
            <person name="Silar P."/>
            <person name="Natvig D."/>
            <person name="Lalanne C."/>
            <person name="Gautier V."/>
            <person name="Ament-Velasquez S.L."/>
            <person name="Kruys A."/>
            <person name="Hutchinson M.I."/>
            <person name="Powell A.J."/>
            <person name="Barry K."/>
            <person name="Miller A.N."/>
            <person name="Grigoriev I.V."/>
            <person name="Debuchy R."/>
            <person name="Gladieux P."/>
            <person name="Thoren M.H."/>
            <person name="Johannesson H."/>
        </authorList>
    </citation>
    <scope>NUCLEOTIDE SEQUENCE</scope>
    <source>
        <strain evidence="1">CBS 990.96</strain>
    </source>
</reference>
<dbReference type="EMBL" id="MU865669">
    <property type="protein sequence ID" value="KAK4220675.1"/>
    <property type="molecule type" value="Genomic_DNA"/>
</dbReference>
<dbReference type="AlphaFoldDB" id="A0AAN7BGB4"/>
<sequence>MFSGYTLADVSTLSVVAMPITTQDLLNGEYYTSQQTDVTRSADAVEDLDEMENELATASPLSQIHLEYQKGAESEIFSCNRCKQVLEHESVAVRLGSKRIRADCYWCNNCQILFSANSLANSNTMIGLRNSSVISDAVDSRFWRVLAPTGFVVPIKVILQLWERGEHGLLKSIAAGDRGAGEISQAGGAMAEGPQVALGKNMNADGAEHDGKSILALLASIHLSLNQ</sequence>
<name>A0AAN7BGB4_9PEZI</name>
<reference evidence="1" key="1">
    <citation type="journal article" date="2023" name="Mol. Phylogenet. Evol.">
        <title>Genome-scale phylogeny and comparative genomics of the fungal order Sordariales.</title>
        <authorList>
            <person name="Hensen N."/>
            <person name="Bonometti L."/>
            <person name="Westerberg I."/>
            <person name="Brannstrom I.O."/>
            <person name="Guillou S."/>
            <person name="Cros-Aarteil S."/>
            <person name="Calhoun S."/>
            <person name="Haridas S."/>
            <person name="Kuo A."/>
            <person name="Mondo S."/>
            <person name="Pangilinan J."/>
            <person name="Riley R."/>
            <person name="LaButti K."/>
            <person name="Andreopoulos B."/>
            <person name="Lipzen A."/>
            <person name="Chen C."/>
            <person name="Yan M."/>
            <person name="Daum C."/>
            <person name="Ng V."/>
            <person name="Clum A."/>
            <person name="Steindorff A."/>
            <person name="Ohm R.A."/>
            <person name="Martin F."/>
            <person name="Silar P."/>
            <person name="Natvig D.O."/>
            <person name="Lalanne C."/>
            <person name="Gautier V."/>
            <person name="Ament-Velasquez S.L."/>
            <person name="Kruys A."/>
            <person name="Hutchinson M.I."/>
            <person name="Powell A.J."/>
            <person name="Barry K."/>
            <person name="Miller A.N."/>
            <person name="Grigoriev I.V."/>
            <person name="Debuchy R."/>
            <person name="Gladieux P."/>
            <person name="Hiltunen Thoren M."/>
            <person name="Johannesson H."/>
        </authorList>
    </citation>
    <scope>NUCLEOTIDE SEQUENCE</scope>
    <source>
        <strain evidence="1">CBS 990.96</strain>
    </source>
</reference>
<dbReference type="Proteomes" id="UP001301958">
    <property type="component" value="Unassembled WGS sequence"/>
</dbReference>
<gene>
    <name evidence="1" type="ORF">QBC38DRAFT_172181</name>
</gene>
<protein>
    <submittedName>
        <fullName evidence="1">Uncharacterized protein</fullName>
    </submittedName>
</protein>
<evidence type="ECO:0000313" key="2">
    <source>
        <dbReference type="Proteomes" id="UP001301958"/>
    </source>
</evidence>
<accession>A0AAN7BGB4</accession>